<evidence type="ECO:0000256" key="1">
    <source>
        <dbReference type="ARBA" id="ARBA00004141"/>
    </source>
</evidence>
<evidence type="ECO:0000313" key="8">
    <source>
        <dbReference type="EMBL" id="ESK51563.1"/>
    </source>
</evidence>
<gene>
    <name evidence="8" type="ORF">P255_02086</name>
</gene>
<feature type="transmembrane region" description="Helical" evidence="7">
    <location>
        <begin position="514"/>
        <end position="534"/>
    </location>
</feature>
<evidence type="ECO:0000256" key="6">
    <source>
        <dbReference type="SAM" id="MobiDB-lite"/>
    </source>
</evidence>
<evidence type="ECO:0000256" key="3">
    <source>
        <dbReference type="ARBA" id="ARBA00022692"/>
    </source>
</evidence>
<reference evidence="8 9" key="1">
    <citation type="submission" date="2013-10" db="EMBL/GenBank/DDBJ databases">
        <title>The Genome Sequence of Acinetobacter brisouii CIP 110357.</title>
        <authorList>
            <consortium name="The Broad Institute Genomics Platform"/>
            <consortium name="The Broad Institute Genome Sequencing Center for Infectious Disease"/>
            <person name="Cerqueira G."/>
            <person name="Feldgarden M."/>
            <person name="Courvalin P."/>
            <person name="Grillot-Courvalin C."/>
            <person name="Clermont D."/>
            <person name="Rocha E."/>
            <person name="Yoon E.-J."/>
            <person name="Nemec A."/>
            <person name="Young S.K."/>
            <person name="Zeng Q."/>
            <person name="Gargeya S."/>
            <person name="Fitzgerald M."/>
            <person name="Abouelleil A."/>
            <person name="Alvarado L."/>
            <person name="Berlin A.M."/>
            <person name="Chapman S.B."/>
            <person name="Gainer-Dewar J."/>
            <person name="Goldberg J."/>
            <person name="Gnerre S."/>
            <person name="Griggs A."/>
            <person name="Gujja S."/>
            <person name="Hansen M."/>
            <person name="Howarth C."/>
            <person name="Imamovic A."/>
            <person name="Ireland A."/>
            <person name="Larimer J."/>
            <person name="McCowan C."/>
            <person name="Murphy C."/>
            <person name="Pearson M."/>
            <person name="Poon T.W."/>
            <person name="Priest M."/>
            <person name="Roberts A."/>
            <person name="Saif S."/>
            <person name="Shea T."/>
            <person name="Sykes S."/>
            <person name="Wortman J."/>
            <person name="Nusbaum C."/>
            <person name="Birren B."/>
        </authorList>
    </citation>
    <scope>NUCLEOTIDE SEQUENCE [LARGE SCALE GENOMIC DNA]</scope>
    <source>
        <strain evidence="8 9">CIP 110357</strain>
    </source>
</reference>
<keyword evidence="4 7" id="KW-1133">Transmembrane helix</keyword>
<dbReference type="OrthoDB" id="5314453at2"/>
<dbReference type="PANTHER" id="PTHR42718:SF9">
    <property type="entry name" value="MAJOR FACILITATOR SUPERFAMILY MULTIDRUG TRANSPORTER MFSC"/>
    <property type="match status" value="1"/>
</dbReference>
<feature type="transmembrane region" description="Helical" evidence="7">
    <location>
        <begin position="390"/>
        <end position="410"/>
    </location>
</feature>
<dbReference type="STRING" id="396323.VH98_09815"/>
<feature type="transmembrane region" description="Helical" evidence="7">
    <location>
        <begin position="129"/>
        <end position="151"/>
    </location>
</feature>
<sequence length="547" mass="60889">MDKQPRYLETPPDWTADERPILPGSPPTIEHPRGKRYLYFFIGIFIALSAGLSNGFISANLPQLQGEYGLTPIEGAWLPAVYVMANVSSNLILFKARQQYGLRLFSEIGLLAFIAVMVMHILVNNYQSALFARFISGLAAAPLSSLGMYYIMQGFSKEHRIKGLYLGIGIGQLGVPLAWIISPLLVNVNNWTVLYTFELGLSICCFAMVVSLKLPRSLRIAVFEKGDFLTFALLAPGFACLCAVLVQGPLRWWFDSPWIAYVLICGFTLLVLGFFYEHQRTNPLIMTRWLGTWPTLRFIIAAFALRLLMSEQTYAAVNFLKTVGMGPDQFVSLYTVIFFGMLAGAIFSALTFTRERIVLQLVFAEFLVLIACGLDFHLTSDVRPANFYHSQFLVAFAGGLFIGPLVLVGFGRALQQGAGHVVTYLVLFSATQSFGGLVGSSFFSTYQKERTQVYQLTINNALEATDPNVTQRLSQYQSKYASYITDNSKALVQAKASLSQVTTREAQVRAYNDVIYLNGIFAVILLVWGFSNIASTHYNARRQPQSS</sequence>
<dbReference type="AlphaFoldDB" id="V2UAT6"/>
<keyword evidence="5 7" id="KW-0472">Membrane</keyword>
<dbReference type="GO" id="GO:0022857">
    <property type="term" value="F:transmembrane transporter activity"/>
    <property type="evidence" value="ECO:0007669"/>
    <property type="project" value="InterPro"/>
</dbReference>
<organism evidence="8 9">
    <name type="scientific">Acinetobacter brisouii CIP 110357</name>
    <dbReference type="NCBI Taxonomy" id="1341683"/>
    <lineage>
        <taxon>Bacteria</taxon>
        <taxon>Pseudomonadati</taxon>
        <taxon>Pseudomonadota</taxon>
        <taxon>Gammaproteobacteria</taxon>
        <taxon>Moraxellales</taxon>
        <taxon>Moraxellaceae</taxon>
        <taxon>Acinetobacter</taxon>
    </lineage>
</organism>
<feature type="transmembrane region" description="Helical" evidence="7">
    <location>
        <begin position="77"/>
        <end position="94"/>
    </location>
</feature>
<proteinExistence type="predicted"/>
<evidence type="ECO:0008006" key="10">
    <source>
        <dbReference type="Google" id="ProtNLM"/>
    </source>
</evidence>
<dbReference type="PANTHER" id="PTHR42718">
    <property type="entry name" value="MAJOR FACILITATOR SUPERFAMILY MULTIDRUG TRANSPORTER MFSC"/>
    <property type="match status" value="1"/>
</dbReference>
<name>V2UAT6_9GAMM</name>
<feature type="transmembrane region" description="Helical" evidence="7">
    <location>
        <begin position="289"/>
        <end position="309"/>
    </location>
</feature>
<evidence type="ECO:0000256" key="5">
    <source>
        <dbReference type="ARBA" id="ARBA00023136"/>
    </source>
</evidence>
<dbReference type="PATRIC" id="fig|1341683.3.peg.2066"/>
<keyword evidence="3 7" id="KW-0812">Transmembrane</keyword>
<dbReference type="InterPro" id="IPR011701">
    <property type="entry name" value="MFS"/>
</dbReference>
<feature type="transmembrane region" description="Helical" evidence="7">
    <location>
        <begin position="101"/>
        <end position="123"/>
    </location>
</feature>
<feature type="transmembrane region" description="Helical" evidence="7">
    <location>
        <begin position="226"/>
        <end position="246"/>
    </location>
</feature>
<dbReference type="InterPro" id="IPR036259">
    <property type="entry name" value="MFS_trans_sf"/>
</dbReference>
<evidence type="ECO:0000313" key="9">
    <source>
        <dbReference type="Proteomes" id="UP000018418"/>
    </source>
</evidence>
<dbReference type="HOGENOM" id="CLU_023026_2_0_6"/>
<keyword evidence="9" id="KW-1185">Reference proteome</keyword>
<protein>
    <recommendedName>
        <fullName evidence="10">Major facilitator superfamily (MFS) profile domain-containing protein</fullName>
    </recommendedName>
</protein>
<dbReference type="Proteomes" id="UP000018418">
    <property type="component" value="Unassembled WGS sequence"/>
</dbReference>
<dbReference type="Pfam" id="PF07690">
    <property type="entry name" value="MFS_1"/>
    <property type="match status" value="1"/>
</dbReference>
<comment type="subcellular location">
    <subcellularLocation>
        <location evidence="1">Membrane</location>
        <topology evidence="1">Multi-pass membrane protein</topology>
    </subcellularLocation>
</comment>
<evidence type="ECO:0000256" key="4">
    <source>
        <dbReference type="ARBA" id="ARBA00022989"/>
    </source>
</evidence>
<accession>V2UAT6</accession>
<evidence type="ECO:0000256" key="2">
    <source>
        <dbReference type="ARBA" id="ARBA00022448"/>
    </source>
</evidence>
<comment type="caution">
    <text evidence="8">The sequence shown here is derived from an EMBL/GenBank/DDBJ whole genome shotgun (WGS) entry which is preliminary data.</text>
</comment>
<feature type="transmembrane region" description="Helical" evidence="7">
    <location>
        <begin position="422"/>
        <end position="443"/>
    </location>
</feature>
<dbReference type="SUPFAM" id="SSF103473">
    <property type="entry name" value="MFS general substrate transporter"/>
    <property type="match status" value="1"/>
</dbReference>
<dbReference type="EMBL" id="AYEU01000006">
    <property type="protein sequence ID" value="ESK51563.1"/>
    <property type="molecule type" value="Genomic_DNA"/>
</dbReference>
<feature type="transmembrane region" description="Helical" evidence="7">
    <location>
        <begin position="37"/>
        <end position="57"/>
    </location>
</feature>
<dbReference type="Gene3D" id="1.20.1250.20">
    <property type="entry name" value="MFS general substrate transporter like domains"/>
    <property type="match status" value="1"/>
</dbReference>
<feature type="transmembrane region" description="Helical" evidence="7">
    <location>
        <begin position="193"/>
        <end position="214"/>
    </location>
</feature>
<dbReference type="GO" id="GO:0016020">
    <property type="term" value="C:membrane"/>
    <property type="evidence" value="ECO:0007669"/>
    <property type="project" value="UniProtKB-SubCell"/>
</dbReference>
<feature type="transmembrane region" description="Helical" evidence="7">
    <location>
        <begin position="163"/>
        <end position="181"/>
    </location>
</feature>
<feature type="region of interest" description="Disordered" evidence="6">
    <location>
        <begin position="1"/>
        <end position="28"/>
    </location>
</feature>
<dbReference type="RefSeq" id="WP_004901891.1">
    <property type="nucleotide sequence ID" value="NZ_BBTI01000011.1"/>
</dbReference>
<evidence type="ECO:0000256" key="7">
    <source>
        <dbReference type="SAM" id="Phobius"/>
    </source>
</evidence>
<feature type="transmembrane region" description="Helical" evidence="7">
    <location>
        <begin position="329"/>
        <end position="350"/>
    </location>
</feature>
<feature type="transmembrane region" description="Helical" evidence="7">
    <location>
        <begin position="258"/>
        <end position="277"/>
    </location>
</feature>
<feature type="transmembrane region" description="Helical" evidence="7">
    <location>
        <begin position="357"/>
        <end position="378"/>
    </location>
</feature>
<keyword evidence="2" id="KW-0813">Transport</keyword>